<gene>
    <name evidence="2" type="ORF">EC580_12535</name>
</gene>
<dbReference type="InterPro" id="IPR029060">
    <property type="entry name" value="PIN-like_dom_sf"/>
</dbReference>
<dbReference type="RefSeq" id="WP_123105634.1">
    <property type="nucleotide sequence ID" value="NZ_CP127527.1"/>
</dbReference>
<dbReference type="PANTHER" id="PTHR34610">
    <property type="entry name" value="SSL7007 PROTEIN"/>
    <property type="match status" value="1"/>
</dbReference>
<accession>A0A3M8QT92</accession>
<evidence type="ECO:0000313" key="2">
    <source>
        <dbReference type="EMBL" id="RNF58712.1"/>
    </source>
</evidence>
<dbReference type="CDD" id="cd18715">
    <property type="entry name" value="PIN_VapC-like"/>
    <property type="match status" value="1"/>
</dbReference>
<comment type="caution">
    <text evidence="2">The sequence shown here is derived from an EMBL/GenBank/DDBJ whole genome shotgun (WGS) entry which is preliminary data.</text>
</comment>
<feature type="domain" description="PIN" evidence="1">
    <location>
        <begin position="1"/>
        <end position="114"/>
    </location>
</feature>
<reference evidence="2" key="1">
    <citation type="submission" date="2018-10" db="EMBL/GenBank/DDBJ databases">
        <title>Acidithiobacillus sulfuriphilus sp. nov.: an extremely acidophilic sulfur-oxidizing chemolithotroph isolated from a neutral pH environment.</title>
        <authorList>
            <person name="Falagan C."/>
            <person name="Moya-Beltran A."/>
            <person name="Quatrini R."/>
            <person name="Johnson D.B."/>
        </authorList>
    </citation>
    <scope>NUCLEOTIDE SEQUENCE [LARGE SCALE GENOMIC DNA]</scope>
    <source>
        <strain evidence="2">CJ-2</strain>
    </source>
</reference>
<dbReference type="NCBIfam" id="TIGR00305">
    <property type="entry name" value="putative toxin-antitoxin system toxin component, PIN family"/>
    <property type="match status" value="1"/>
</dbReference>
<name>A0A3M8QT92_9PROT</name>
<proteinExistence type="predicted"/>
<protein>
    <submittedName>
        <fullName evidence="2">Putative toxin-antitoxin system toxin component, PIN family</fullName>
    </submittedName>
</protein>
<dbReference type="SUPFAM" id="SSF88723">
    <property type="entry name" value="PIN domain-like"/>
    <property type="match status" value="1"/>
</dbReference>
<dbReference type="AlphaFoldDB" id="A0A3M8QT92"/>
<dbReference type="InterPro" id="IPR002716">
    <property type="entry name" value="PIN_dom"/>
</dbReference>
<dbReference type="PANTHER" id="PTHR34610:SF4">
    <property type="entry name" value="SLL8027 PROTEIN"/>
    <property type="match status" value="1"/>
</dbReference>
<dbReference type="SMART" id="SM00670">
    <property type="entry name" value="PINc"/>
    <property type="match status" value="1"/>
</dbReference>
<dbReference type="InterPro" id="IPR002850">
    <property type="entry name" value="PIN_toxin-like"/>
</dbReference>
<dbReference type="OrthoDB" id="9802272at2"/>
<evidence type="ECO:0000259" key="1">
    <source>
        <dbReference type="SMART" id="SM00670"/>
    </source>
</evidence>
<dbReference type="EMBL" id="RIZI01000190">
    <property type="protein sequence ID" value="RNF58712.1"/>
    <property type="molecule type" value="Genomic_DNA"/>
</dbReference>
<dbReference type="Pfam" id="PF13470">
    <property type="entry name" value="PIN_3"/>
    <property type="match status" value="1"/>
</dbReference>
<sequence length="137" mass="15426">MRVVLDTNVLFSALISPHGAPDAIYRAWRSARFELVTSQMQIDEIRRASRYPKFQTVLQPAQVGTMVNNLQRVVILERLTNEVEADDPDDAFLLAMALAGDADYLVTGDRRAGLLQRGHIQRTRIVTPAVFCAEMLR</sequence>
<organism evidence="2">
    <name type="scientific">Acidithiobacillus sulfuriphilus</name>
    <dbReference type="NCBI Taxonomy" id="1867749"/>
    <lineage>
        <taxon>Bacteria</taxon>
        <taxon>Pseudomonadati</taxon>
        <taxon>Pseudomonadota</taxon>
        <taxon>Acidithiobacillia</taxon>
        <taxon>Acidithiobacillales</taxon>
        <taxon>Acidithiobacillaceae</taxon>
        <taxon>Acidithiobacillus</taxon>
    </lineage>
</organism>